<organism evidence="5 6">
    <name type="scientific">Priestia endophytica DSM 13796</name>
    <dbReference type="NCBI Taxonomy" id="1121089"/>
    <lineage>
        <taxon>Bacteria</taxon>
        <taxon>Bacillati</taxon>
        <taxon>Bacillota</taxon>
        <taxon>Bacilli</taxon>
        <taxon>Bacillales</taxon>
        <taxon>Bacillaceae</taxon>
        <taxon>Priestia</taxon>
    </lineage>
</organism>
<evidence type="ECO:0000259" key="4">
    <source>
        <dbReference type="PROSITE" id="PS50949"/>
    </source>
</evidence>
<evidence type="ECO:0000256" key="1">
    <source>
        <dbReference type="ARBA" id="ARBA00023015"/>
    </source>
</evidence>
<reference evidence="5 6" key="1">
    <citation type="submission" date="2016-10" db="EMBL/GenBank/DDBJ databases">
        <authorList>
            <person name="Varghese N."/>
            <person name="Submissions S."/>
        </authorList>
    </citation>
    <scope>NUCLEOTIDE SEQUENCE [LARGE SCALE GENOMIC DNA]</scope>
    <source>
        <strain evidence="5 6">DSM 13796</strain>
    </source>
</reference>
<dbReference type="SUPFAM" id="SSF48008">
    <property type="entry name" value="GntR ligand-binding domain-like"/>
    <property type="match status" value="1"/>
</dbReference>
<dbReference type="SMART" id="SM00345">
    <property type="entry name" value="HTH_GNTR"/>
    <property type="match status" value="1"/>
</dbReference>
<dbReference type="Gene3D" id="1.10.10.10">
    <property type="entry name" value="Winged helix-like DNA-binding domain superfamily/Winged helix DNA-binding domain"/>
    <property type="match status" value="1"/>
</dbReference>
<evidence type="ECO:0000313" key="5">
    <source>
        <dbReference type="EMBL" id="SFQ76731.1"/>
    </source>
</evidence>
<dbReference type="InterPro" id="IPR000524">
    <property type="entry name" value="Tscrpt_reg_HTH_GntR"/>
</dbReference>
<dbReference type="PANTHER" id="PTHR43537">
    <property type="entry name" value="TRANSCRIPTIONAL REGULATOR, GNTR FAMILY"/>
    <property type="match status" value="1"/>
</dbReference>
<evidence type="ECO:0000256" key="2">
    <source>
        <dbReference type="ARBA" id="ARBA00023125"/>
    </source>
</evidence>
<accession>A0A1I6B717</accession>
<dbReference type="GO" id="GO:0003677">
    <property type="term" value="F:DNA binding"/>
    <property type="evidence" value="ECO:0007669"/>
    <property type="project" value="UniProtKB-KW"/>
</dbReference>
<keyword evidence="1" id="KW-0805">Transcription regulation</keyword>
<keyword evidence="2 5" id="KW-0238">DNA-binding</keyword>
<gene>
    <name evidence="5" type="ORF">SAMN02745910_03346</name>
</gene>
<comment type="caution">
    <text evidence="5">The sequence shown here is derived from an EMBL/GenBank/DDBJ whole genome shotgun (WGS) entry which is preliminary data.</text>
</comment>
<proteinExistence type="predicted"/>
<feature type="domain" description="HTH gntR-type" evidence="4">
    <location>
        <begin position="11"/>
        <end position="78"/>
    </location>
</feature>
<dbReference type="SMART" id="SM00895">
    <property type="entry name" value="FCD"/>
    <property type="match status" value="1"/>
</dbReference>
<dbReference type="InterPro" id="IPR036388">
    <property type="entry name" value="WH-like_DNA-bd_sf"/>
</dbReference>
<dbReference type="Pfam" id="PF00392">
    <property type="entry name" value="GntR"/>
    <property type="match status" value="1"/>
</dbReference>
<protein>
    <submittedName>
        <fullName evidence="5">DNA-binding transcriptional regulator, GntR family</fullName>
    </submittedName>
</protein>
<dbReference type="SUPFAM" id="SSF46785">
    <property type="entry name" value="Winged helix' DNA-binding domain"/>
    <property type="match status" value="1"/>
</dbReference>
<dbReference type="Proteomes" id="UP000182762">
    <property type="component" value="Unassembled WGS sequence"/>
</dbReference>
<name>A0A1I6B717_9BACI</name>
<dbReference type="PROSITE" id="PS50949">
    <property type="entry name" value="HTH_GNTR"/>
    <property type="match status" value="1"/>
</dbReference>
<dbReference type="InterPro" id="IPR011711">
    <property type="entry name" value="GntR_C"/>
</dbReference>
<keyword evidence="3" id="KW-0804">Transcription</keyword>
<dbReference type="Gene3D" id="1.20.120.530">
    <property type="entry name" value="GntR ligand-binding domain-like"/>
    <property type="match status" value="1"/>
</dbReference>
<dbReference type="CDD" id="cd07377">
    <property type="entry name" value="WHTH_GntR"/>
    <property type="match status" value="1"/>
</dbReference>
<dbReference type="PANTHER" id="PTHR43537:SF6">
    <property type="entry name" value="HTH-TYPE TRANSCRIPTIONAL REPRESSOR RSPR"/>
    <property type="match status" value="1"/>
</dbReference>
<dbReference type="InterPro" id="IPR036390">
    <property type="entry name" value="WH_DNA-bd_sf"/>
</dbReference>
<evidence type="ECO:0000256" key="3">
    <source>
        <dbReference type="ARBA" id="ARBA00023163"/>
    </source>
</evidence>
<keyword evidence="6" id="KW-1185">Reference proteome</keyword>
<sequence>MINMNLKNQSISTREQVYHMLKDQILSLKLAPGTNISEKEISEQFQVSRTPVRESFLKLSQEGLLDIYPQRGTFVSLIDLDLVEEARFMREQLEKAVIKLACKYLSKDTMIALEMNLNMQRICIKEKDYKKMFELDEEFHRTIFAGCNKEKTWLIIQQMNVHFNRSRMLRLVTDYNWDGILLQHESIFIALQNKDAQEAEQLMEGHLKLVIIDRELLKKEHPNYFR</sequence>
<evidence type="ECO:0000313" key="6">
    <source>
        <dbReference type="Proteomes" id="UP000182762"/>
    </source>
</evidence>
<dbReference type="PRINTS" id="PR00035">
    <property type="entry name" value="HTHGNTR"/>
</dbReference>
<dbReference type="InterPro" id="IPR008920">
    <property type="entry name" value="TF_FadR/GntR_C"/>
</dbReference>
<dbReference type="EMBL" id="FOXX01000008">
    <property type="protein sequence ID" value="SFQ76731.1"/>
    <property type="molecule type" value="Genomic_DNA"/>
</dbReference>
<dbReference type="Pfam" id="PF07729">
    <property type="entry name" value="FCD"/>
    <property type="match status" value="1"/>
</dbReference>